<evidence type="ECO:0000313" key="3">
    <source>
        <dbReference type="Proteomes" id="UP000195447"/>
    </source>
</evidence>
<organism evidence="2 3">
    <name type="scientific">Faecalitalea cylindroides</name>
    <dbReference type="NCBI Taxonomy" id="39483"/>
    <lineage>
        <taxon>Bacteria</taxon>
        <taxon>Bacillati</taxon>
        <taxon>Bacillota</taxon>
        <taxon>Erysipelotrichia</taxon>
        <taxon>Erysipelotrichales</taxon>
        <taxon>Erysipelotrichaceae</taxon>
        <taxon>Faecalitalea</taxon>
    </lineage>
</organism>
<evidence type="ECO:0000313" key="1">
    <source>
        <dbReference type="EMBL" id="MDC0827141.1"/>
    </source>
</evidence>
<comment type="caution">
    <text evidence="2">The sequence shown here is derived from an EMBL/GenBank/DDBJ whole genome shotgun (WGS) entry which is preliminary data.</text>
</comment>
<dbReference type="EMBL" id="JAQNCK010000001">
    <property type="protein sequence ID" value="MDC0827141.1"/>
    <property type="molecule type" value="Genomic_DNA"/>
</dbReference>
<sequence length="169" mass="19897">MNPILFLDIDGVLNPPICPQYELDFALSDKLAAKLNNPSIKKLNIYFVNQVYYGFDKKSCELIKKLAQEFEAKIVLTSSWRLYYTKEEIEGMFEIVGIKDTFIDFTVHGNPRNNVIMEYVHTHNVKRYLVIDDFDMRNNFGYRFIQTAQCFNEANYHQARYALKLQESL</sequence>
<dbReference type="AlphaFoldDB" id="A0A1Y4LT19"/>
<proteinExistence type="predicted"/>
<evidence type="ECO:0000313" key="2">
    <source>
        <dbReference type="EMBL" id="OUP59785.1"/>
    </source>
</evidence>
<keyword evidence="3" id="KW-1185">Reference proteome</keyword>
<reference evidence="3" key="1">
    <citation type="submission" date="2017-04" db="EMBL/GenBank/DDBJ databases">
        <title>Function of individual gut microbiota members based on whole genome sequencing of pure cultures obtained from chicken caecum.</title>
        <authorList>
            <person name="Medvecky M."/>
            <person name="Cejkova D."/>
            <person name="Polansky O."/>
            <person name="Karasova D."/>
            <person name="Kubasova T."/>
            <person name="Cizek A."/>
            <person name="Rychlik I."/>
        </authorList>
    </citation>
    <scope>NUCLEOTIDE SEQUENCE [LARGE SCALE GENOMIC DNA]</scope>
    <source>
        <strain evidence="3">An178</strain>
    </source>
</reference>
<reference evidence="1" key="3">
    <citation type="submission" date="2023-01" db="EMBL/GenBank/DDBJ databases">
        <title>Human gut microbiome strain richness.</title>
        <authorList>
            <person name="Chen-Liaw A."/>
        </authorList>
    </citation>
    <scope>NUCLEOTIDE SEQUENCE</scope>
    <source>
        <strain evidence="1">D55st1_G4_D55t1_190419</strain>
    </source>
</reference>
<gene>
    <name evidence="2" type="ORF">B5F14_06760</name>
    <name evidence="1" type="ORF">POG00_00285</name>
</gene>
<dbReference type="Proteomes" id="UP000195447">
    <property type="component" value="Unassembled WGS sequence"/>
</dbReference>
<protein>
    <submittedName>
        <fullName evidence="1">HAD domain-containing protein</fullName>
    </submittedName>
</protein>
<accession>A0A1Y4LT19</accession>
<name>A0A1Y4LT19_9FIRM</name>
<dbReference type="Proteomes" id="UP001220658">
    <property type="component" value="Unassembled WGS sequence"/>
</dbReference>
<dbReference type="RefSeq" id="WP_035401321.1">
    <property type="nucleotide sequence ID" value="NZ_CABKSV010000043.1"/>
</dbReference>
<dbReference type="GeneID" id="79876627"/>
<reference evidence="2" key="2">
    <citation type="journal article" date="2018" name="BMC Genomics">
        <title>Whole genome sequencing and function prediction of 133 gut anaerobes isolated from chicken caecum in pure cultures.</title>
        <authorList>
            <person name="Medvecky M."/>
            <person name="Cejkova D."/>
            <person name="Polansky O."/>
            <person name="Karasova D."/>
            <person name="Kubasova T."/>
            <person name="Cizek A."/>
            <person name="Rychlik I."/>
        </authorList>
    </citation>
    <scope>NUCLEOTIDE SEQUENCE</scope>
    <source>
        <strain evidence="2">An178</strain>
    </source>
</reference>
<dbReference type="Pfam" id="PF18143">
    <property type="entry name" value="HAD_SAK_2"/>
    <property type="match status" value="1"/>
</dbReference>
<dbReference type="EMBL" id="NFKM01000012">
    <property type="protein sequence ID" value="OUP59785.1"/>
    <property type="molecule type" value="Genomic_DNA"/>
</dbReference>